<evidence type="ECO:0000256" key="1">
    <source>
        <dbReference type="SAM" id="MobiDB-lite"/>
    </source>
</evidence>
<feature type="domain" description="Retrovirus-related Pol polyprotein from transposon TNT 1-94-like beta-barrel" evidence="2">
    <location>
        <begin position="85"/>
        <end position="135"/>
    </location>
</feature>
<dbReference type="Proteomes" id="UP000714275">
    <property type="component" value="Unassembled WGS sequence"/>
</dbReference>
<dbReference type="OrthoDB" id="10673431at2759"/>
<evidence type="ECO:0000313" key="3">
    <source>
        <dbReference type="EMBL" id="KAG1764065.1"/>
    </source>
</evidence>
<protein>
    <recommendedName>
        <fullName evidence="2">Retrovirus-related Pol polyprotein from transposon TNT 1-94-like beta-barrel domain-containing protein</fullName>
    </recommendedName>
</protein>
<sequence length="212" mass="24212">MYAIYLRVLTRLQRAEVSPTMMVWLAGVLRKLATDVYSKRDMKIELTELELKNGEGSMREGVRILFSQSLKSFRGTEKDPNDHRIVDSGASANMSRRLWFKFFRALVPAESVKIGDGRTIEVHGIGRMEVEVEVGGGEMRRTIFQDNTMSDDLRELWRVEPSEDDAEIRQVNQHRDQAKSHDSPENSDPSETGQVHIEEVASTEEDEDSDPE</sequence>
<dbReference type="AlphaFoldDB" id="A0A9P6ZGP2"/>
<reference evidence="3" key="1">
    <citation type="journal article" date="2020" name="New Phytol.">
        <title>Comparative genomics reveals dynamic genome evolution in host specialist ectomycorrhizal fungi.</title>
        <authorList>
            <person name="Lofgren L.A."/>
            <person name="Nguyen N.H."/>
            <person name="Vilgalys R."/>
            <person name="Ruytinx J."/>
            <person name="Liao H.L."/>
            <person name="Branco S."/>
            <person name="Kuo A."/>
            <person name="LaButti K."/>
            <person name="Lipzen A."/>
            <person name="Andreopoulos W."/>
            <person name="Pangilinan J."/>
            <person name="Riley R."/>
            <person name="Hundley H."/>
            <person name="Na H."/>
            <person name="Barry K."/>
            <person name="Grigoriev I.V."/>
            <person name="Stajich J.E."/>
            <person name="Kennedy P.G."/>
        </authorList>
    </citation>
    <scope>NUCLEOTIDE SEQUENCE</scope>
    <source>
        <strain evidence="3">DOB743</strain>
    </source>
</reference>
<accession>A0A9P6ZGP2</accession>
<evidence type="ECO:0000259" key="2">
    <source>
        <dbReference type="Pfam" id="PF22936"/>
    </source>
</evidence>
<organism evidence="3 4">
    <name type="scientific">Suillus placidus</name>
    <dbReference type="NCBI Taxonomy" id="48579"/>
    <lineage>
        <taxon>Eukaryota</taxon>
        <taxon>Fungi</taxon>
        <taxon>Dikarya</taxon>
        <taxon>Basidiomycota</taxon>
        <taxon>Agaricomycotina</taxon>
        <taxon>Agaricomycetes</taxon>
        <taxon>Agaricomycetidae</taxon>
        <taxon>Boletales</taxon>
        <taxon>Suillineae</taxon>
        <taxon>Suillaceae</taxon>
        <taxon>Suillus</taxon>
    </lineage>
</organism>
<name>A0A9P6ZGP2_9AGAM</name>
<evidence type="ECO:0000313" key="4">
    <source>
        <dbReference type="Proteomes" id="UP000714275"/>
    </source>
</evidence>
<keyword evidence="4" id="KW-1185">Reference proteome</keyword>
<dbReference type="EMBL" id="JABBWD010000134">
    <property type="protein sequence ID" value="KAG1764065.1"/>
    <property type="molecule type" value="Genomic_DNA"/>
</dbReference>
<feature type="compositionally biased region" description="Acidic residues" evidence="1">
    <location>
        <begin position="201"/>
        <end position="212"/>
    </location>
</feature>
<dbReference type="InterPro" id="IPR054722">
    <property type="entry name" value="PolX-like_BBD"/>
</dbReference>
<proteinExistence type="predicted"/>
<gene>
    <name evidence="3" type="ORF">EV702DRAFT_1051472</name>
</gene>
<feature type="compositionally biased region" description="Basic and acidic residues" evidence="1">
    <location>
        <begin position="173"/>
        <end position="184"/>
    </location>
</feature>
<comment type="caution">
    <text evidence="3">The sequence shown here is derived from an EMBL/GenBank/DDBJ whole genome shotgun (WGS) entry which is preliminary data.</text>
</comment>
<dbReference type="Pfam" id="PF22936">
    <property type="entry name" value="Pol_BBD"/>
    <property type="match status" value="1"/>
</dbReference>
<feature type="region of interest" description="Disordered" evidence="1">
    <location>
        <begin position="161"/>
        <end position="212"/>
    </location>
</feature>